<dbReference type="InterPro" id="IPR023214">
    <property type="entry name" value="HAD_sf"/>
</dbReference>
<proteinExistence type="predicted"/>
<dbReference type="Gene3D" id="3.30.1240.10">
    <property type="match status" value="1"/>
</dbReference>
<protein>
    <submittedName>
        <fullName evidence="1">Cof-like hydrolase</fullName>
    </submittedName>
</protein>
<dbReference type="GO" id="GO:0000287">
    <property type="term" value="F:magnesium ion binding"/>
    <property type="evidence" value="ECO:0007669"/>
    <property type="project" value="TreeGrafter"/>
</dbReference>
<keyword evidence="1" id="KW-0378">Hydrolase</keyword>
<dbReference type="eggNOG" id="COG0561">
    <property type="taxonomic scope" value="Bacteria"/>
</dbReference>
<dbReference type="RefSeq" id="WP_011720938.1">
    <property type="nucleotide sequence ID" value="NC_008578.1"/>
</dbReference>
<evidence type="ECO:0000313" key="1">
    <source>
        <dbReference type="EMBL" id="ABK53875.1"/>
    </source>
</evidence>
<gene>
    <name evidence="1" type="ordered locus">Acel_2103</name>
</gene>
<dbReference type="OrthoDB" id="3180855at2"/>
<dbReference type="InterPro" id="IPR036412">
    <property type="entry name" value="HAD-like_sf"/>
</dbReference>
<dbReference type="Proteomes" id="UP000008221">
    <property type="component" value="Chromosome"/>
</dbReference>
<dbReference type="NCBIfam" id="TIGR01484">
    <property type="entry name" value="HAD-SF-IIB"/>
    <property type="match status" value="1"/>
</dbReference>
<dbReference type="SUPFAM" id="SSF56784">
    <property type="entry name" value="HAD-like"/>
    <property type="match status" value="1"/>
</dbReference>
<name>A0LWR5_ACIC1</name>
<dbReference type="PANTHER" id="PTHR10000:SF8">
    <property type="entry name" value="HAD SUPERFAMILY HYDROLASE-LIKE, TYPE 3"/>
    <property type="match status" value="1"/>
</dbReference>
<dbReference type="InParanoid" id="A0LWR5"/>
<dbReference type="SFLD" id="SFLDS00003">
    <property type="entry name" value="Haloacid_Dehalogenase"/>
    <property type="match status" value="1"/>
</dbReference>
<dbReference type="Gene3D" id="3.40.50.1000">
    <property type="entry name" value="HAD superfamily/HAD-like"/>
    <property type="match status" value="1"/>
</dbReference>
<keyword evidence="2" id="KW-1185">Reference proteome</keyword>
<dbReference type="SFLD" id="SFLDG01140">
    <property type="entry name" value="C2.B:_Phosphomannomutase_and_P"/>
    <property type="match status" value="1"/>
</dbReference>
<organism evidence="1 2">
    <name type="scientific">Acidothermus cellulolyticus (strain ATCC 43068 / DSM 8971 / 11B)</name>
    <dbReference type="NCBI Taxonomy" id="351607"/>
    <lineage>
        <taxon>Bacteria</taxon>
        <taxon>Bacillati</taxon>
        <taxon>Actinomycetota</taxon>
        <taxon>Actinomycetes</taxon>
        <taxon>Acidothermales</taxon>
        <taxon>Acidothermaceae</taxon>
        <taxon>Acidothermus</taxon>
    </lineage>
</organism>
<reference evidence="1 2" key="1">
    <citation type="journal article" date="2009" name="Genome Res.">
        <title>Complete genome of the cellulolytic thermophile Acidothermus cellulolyticus 11B provides insights into its ecophysiological and evolutionary adaptations.</title>
        <authorList>
            <person name="Barabote R.D."/>
            <person name="Xie G."/>
            <person name="Leu D.H."/>
            <person name="Normand P."/>
            <person name="Necsulea A."/>
            <person name="Daubin V."/>
            <person name="Medigue C."/>
            <person name="Adney W.S."/>
            <person name="Xu X.C."/>
            <person name="Lapidus A."/>
            <person name="Parales R.E."/>
            <person name="Detter C."/>
            <person name="Pujic P."/>
            <person name="Bruce D."/>
            <person name="Lavire C."/>
            <person name="Challacombe J.F."/>
            <person name="Brettin T.S."/>
            <person name="Berry A.M."/>
        </authorList>
    </citation>
    <scope>NUCLEOTIDE SEQUENCE [LARGE SCALE GENOMIC DNA]</scope>
    <source>
        <strain evidence="2">ATCC 43068 / DSM 8971 / 11B</strain>
    </source>
</reference>
<dbReference type="CDD" id="cd07516">
    <property type="entry name" value="HAD_Pase"/>
    <property type="match status" value="1"/>
</dbReference>
<dbReference type="PANTHER" id="PTHR10000">
    <property type="entry name" value="PHOSPHOSERINE PHOSPHATASE"/>
    <property type="match status" value="1"/>
</dbReference>
<sequence>MTVTTIRLVATDLDGTLVRSDGTVSPRTVTVLRRVVDAGAVVVLVSGRPPRWMKPVIAATGIDSPAICANGAIIYDPRADRVVEEFLLAPVDVARIVAVLAAAAPDVRFAVETGADTYAVDGYRGGWHQDGGVRPCSLRELAGLAAAKLLVYHPRLSADELLEFVRPRVDAIAEVTHSNGRNLVEISAKGVSKASTVALLAARMGISAAEVVAFGDMPNDIGLLRWAGCGYAMANAHPVVRAAADALAPSNDADGVARVLEDFLGSHKYMPEPERASCEGC</sequence>
<dbReference type="AlphaFoldDB" id="A0LWR5"/>
<evidence type="ECO:0000313" key="2">
    <source>
        <dbReference type="Proteomes" id="UP000008221"/>
    </source>
</evidence>
<dbReference type="STRING" id="351607.Acel_2103"/>
<dbReference type="EMBL" id="CP000481">
    <property type="protein sequence ID" value="ABK53875.1"/>
    <property type="molecule type" value="Genomic_DNA"/>
</dbReference>
<dbReference type="FunCoup" id="A0LWR5">
    <property type="interactions" value="2"/>
</dbReference>
<accession>A0LWR5</accession>
<dbReference type="SMR" id="A0LWR5"/>
<dbReference type="GO" id="GO:0005829">
    <property type="term" value="C:cytosol"/>
    <property type="evidence" value="ECO:0007669"/>
    <property type="project" value="TreeGrafter"/>
</dbReference>
<dbReference type="InterPro" id="IPR000150">
    <property type="entry name" value="Cof"/>
</dbReference>
<dbReference type="HOGENOM" id="CLU_044146_0_0_11"/>
<dbReference type="NCBIfam" id="TIGR00099">
    <property type="entry name" value="Cof-subfamily"/>
    <property type="match status" value="1"/>
</dbReference>
<dbReference type="Pfam" id="PF08282">
    <property type="entry name" value="Hydrolase_3"/>
    <property type="match status" value="1"/>
</dbReference>
<dbReference type="GO" id="GO:0016791">
    <property type="term" value="F:phosphatase activity"/>
    <property type="evidence" value="ECO:0007669"/>
    <property type="project" value="TreeGrafter"/>
</dbReference>
<dbReference type="KEGG" id="ace:Acel_2103"/>
<dbReference type="InterPro" id="IPR006379">
    <property type="entry name" value="HAD-SF_hydro_IIB"/>
</dbReference>